<keyword evidence="3" id="KW-0547">Nucleotide-binding</keyword>
<dbReference type="PROSITE" id="PS50893">
    <property type="entry name" value="ABC_TRANSPORTER_2"/>
    <property type="match status" value="1"/>
</dbReference>
<dbReference type="CDD" id="cd03224">
    <property type="entry name" value="ABC_TM1139_LivF_branched"/>
    <property type="match status" value="1"/>
</dbReference>
<accession>A0ABV8WLH6</accession>
<evidence type="ECO:0000256" key="2">
    <source>
        <dbReference type="ARBA" id="ARBA00022448"/>
    </source>
</evidence>
<dbReference type="GO" id="GO:0005524">
    <property type="term" value="F:ATP binding"/>
    <property type="evidence" value="ECO:0007669"/>
    <property type="project" value="UniProtKB-KW"/>
</dbReference>
<dbReference type="InterPro" id="IPR027417">
    <property type="entry name" value="P-loop_NTPase"/>
</dbReference>
<dbReference type="InterPro" id="IPR003439">
    <property type="entry name" value="ABC_transporter-like_ATP-bd"/>
</dbReference>
<evidence type="ECO:0000256" key="5">
    <source>
        <dbReference type="ARBA" id="ARBA00022970"/>
    </source>
</evidence>
<evidence type="ECO:0000259" key="6">
    <source>
        <dbReference type="PROSITE" id="PS50893"/>
    </source>
</evidence>
<dbReference type="PANTHER" id="PTHR43820:SF2">
    <property type="entry name" value="ABC TRANSPORTER ATP-BINDING PROTEIN"/>
    <property type="match status" value="1"/>
</dbReference>
<reference evidence="8" key="1">
    <citation type="journal article" date="2019" name="Int. J. Syst. Evol. Microbiol.">
        <title>The Global Catalogue of Microorganisms (GCM) 10K type strain sequencing project: providing services to taxonomists for standard genome sequencing and annotation.</title>
        <authorList>
            <consortium name="The Broad Institute Genomics Platform"/>
            <consortium name="The Broad Institute Genome Sequencing Center for Infectious Disease"/>
            <person name="Wu L."/>
            <person name="Ma J."/>
        </authorList>
    </citation>
    <scope>NUCLEOTIDE SEQUENCE [LARGE SCALE GENOMIC DNA]</scope>
    <source>
        <strain evidence="8">PJ61</strain>
    </source>
</reference>
<evidence type="ECO:0000256" key="3">
    <source>
        <dbReference type="ARBA" id="ARBA00022741"/>
    </source>
</evidence>
<dbReference type="Pfam" id="PF00005">
    <property type="entry name" value="ABC_tran"/>
    <property type="match status" value="1"/>
</dbReference>
<protein>
    <submittedName>
        <fullName evidence="7">ABC transporter ATP-binding protein</fullName>
    </submittedName>
</protein>
<organism evidence="7 8">
    <name type="scientific">Arthrobacter sedimenti</name>
    <dbReference type="NCBI Taxonomy" id="2694931"/>
    <lineage>
        <taxon>Bacteria</taxon>
        <taxon>Bacillati</taxon>
        <taxon>Actinomycetota</taxon>
        <taxon>Actinomycetes</taxon>
        <taxon>Micrococcales</taxon>
        <taxon>Micrococcaceae</taxon>
        <taxon>Arthrobacter</taxon>
    </lineage>
</organism>
<keyword evidence="2" id="KW-0813">Transport</keyword>
<dbReference type="EMBL" id="JBHSDQ010000002">
    <property type="protein sequence ID" value="MFC4395968.1"/>
    <property type="molecule type" value="Genomic_DNA"/>
</dbReference>
<dbReference type="SUPFAM" id="SSF52540">
    <property type="entry name" value="P-loop containing nucleoside triphosphate hydrolases"/>
    <property type="match status" value="1"/>
</dbReference>
<comment type="similarity">
    <text evidence="1">Belongs to the ABC transporter superfamily.</text>
</comment>
<evidence type="ECO:0000313" key="8">
    <source>
        <dbReference type="Proteomes" id="UP001595778"/>
    </source>
</evidence>
<gene>
    <name evidence="7" type="ORF">ACFO0G_07680</name>
</gene>
<dbReference type="PANTHER" id="PTHR43820">
    <property type="entry name" value="HIGH-AFFINITY BRANCHED-CHAIN AMINO ACID TRANSPORT ATP-BINDING PROTEIN LIVF"/>
    <property type="match status" value="1"/>
</dbReference>
<sequence length="257" mass="27058">MSTAAEHRPAEAAPILRVEGLSARIAGQQVVEDVSFTVPATGITALLGRNGVGKTSTIKAIIGLIDRTGVVELAGERIEKEATFKIIQRGVGYVPEDREVFSGLTVAENLRLAERDASPRRQLVEELFPDLLARAGQMAGTLSGGQQQMVSLARALLNTNKILLVDEPTKGLAPKIVGEVADTLAEAAKTVPILLVEQNLHVVRQLAEGAVVLSGGRVVHTGRALDFLDDAGLIHRHLGVSTDAASHGDPVEKGAAL</sequence>
<dbReference type="InterPro" id="IPR052156">
    <property type="entry name" value="BCAA_Transport_ATP-bd_LivF"/>
</dbReference>
<evidence type="ECO:0000256" key="1">
    <source>
        <dbReference type="ARBA" id="ARBA00005417"/>
    </source>
</evidence>
<dbReference type="PROSITE" id="PS00211">
    <property type="entry name" value="ABC_TRANSPORTER_1"/>
    <property type="match status" value="1"/>
</dbReference>
<proteinExistence type="inferred from homology"/>
<dbReference type="RefSeq" id="WP_286403150.1">
    <property type="nucleotide sequence ID" value="NZ_JBHSDQ010000002.1"/>
</dbReference>
<keyword evidence="4 7" id="KW-0067">ATP-binding</keyword>
<dbReference type="SMART" id="SM00382">
    <property type="entry name" value="AAA"/>
    <property type="match status" value="1"/>
</dbReference>
<comment type="caution">
    <text evidence="7">The sequence shown here is derived from an EMBL/GenBank/DDBJ whole genome shotgun (WGS) entry which is preliminary data.</text>
</comment>
<keyword evidence="5" id="KW-0029">Amino-acid transport</keyword>
<evidence type="ECO:0000313" key="7">
    <source>
        <dbReference type="EMBL" id="MFC4395968.1"/>
    </source>
</evidence>
<keyword evidence="8" id="KW-1185">Reference proteome</keyword>
<dbReference type="InterPro" id="IPR003593">
    <property type="entry name" value="AAA+_ATPase"/>
</dbReference>
<feature type="domain" description="ABC transporter" evidence="6">
    <location>
        <begin position="16"/>
        <end position="240"/>
    </location>
</feature>
<name>A0ABV8WLH6_9MICC</name>
<dbReference type="Gene3D" id="3.40.50.300">
    <property type="entry name" value="P-loop containing nucleotide triphosphate hydrolases"/>
    <property type="match status" value="1"/>
</dbReference>
<evidence type="ECO:0000256" key="4">
    <source>
        <dbReference type="ARBA" id="ARBA00022840"/>
    </source>
</evidence>
<dbReference type="Proteomes" id="UP001595778">
    <property type="component" value="Unassembled WGS sequence"/>
</dbReference>
<dbReference type="InterPro" id="IPR017871">
    <property type="entry name" value="ABC_transporter-like_CS"/>
</dbReference>